<evidence type="ECO:0000256" key="1">
    <source>
        <dbReference type="SAM" id="Phobius"/>
    </source>
</evidence>
<dbReference type="RefSeq" id="WP_055153564.1">
    <property type="nucleotide sequence ID" value="NZ_CYZU01000024.1"/>
</dbReference>
<dbReference type="OrthoDB" id="2088165at2"/>
<evidence type="ECO:0000313" key="3">
    <source>
        <dbReference type="Proteomes" id="UP000095544"/>
    </source>
</evidence>
<dbReference type="STRING" id="39482.ERS852491_02680"/>
<accession>A0A174GDW8</accession>
<feature type="transmembrane region" description="Helical" evidence="1">
    <location>
        <begin position="147"/>
        <end position="164"/>
    </location>
</feature>
<feature type="transmembrane region" description="Helical" evidence="1">
    <location>
        <begin position="61"/>
        <end position="80"/>
    </location>
</feature>
<name>A0A174GDW8_9FIRM</name>
<protein>
    <submittedName>
        <fullName evidence="2">Uncharacterized protein</fullName>
    </submittedName>
</protein>
<evidence type="ECO:0000313" key="2">
    <source>
        <dbReference type="EMBL" id="CUO59328.1"/>
    </source>
</evidence>
<keyword evidence="1" id="KW-1133">Transmembrane helix</keyword>
<sequence length="232" mass="27308">MEYLVLGSYIEFEKKVKTGWIEGWKKVFSVLGIFNTILFLIMILSASTSFLFLFLPSKHRTIIACVCILIEFISVVIISFTTQGKAVLKQSADIKKLDTKYDSIKEWLESIGFKEKNQIKQLCRRCEIEVEKNNEKKLERKKFRDRIFNIFLFPMFIAILAWIFDLKFDLADRMMIAIWIAMIGIVLDLLVYGVLYYLTPIIDRENIKMYKMVKDIQGVLDRKFPIENEDIV</sequence>
<dbReference type="EMBL" id="CYZU01000024">
    <property type="protein sequence ID" value="CUO59328.1"/>
    <property type="molecule type" value="Genomic_DNA"/>
</dbReference>
<keyword evidence="1" id="KW-0472">Membrane</keyword>
<gene>
    <name evidence="2" type="ORF">ERS852491_02680</name>
</gene>
<dbReference type="Proteomes" id="UP000095544">
    <property type="component" value="Unassembled WGS sequence"/>
</dbReference>
<feature type="transmembrane region" description="Helical" evidence="1">
    <location>
        <begin position="27"/>
        <end position="55"/>
    </location>
</feature>
<reference evidence="2 3" key="1">
    <citation type="submission" date="2015-09" db="EMBL/GenBank/DDBJ databases">
        <authorList>
            <consortium name="Pathogen Informatics"/>
        </authorList>
    </citation>
    <scope>NUCLEOTIDE SEQUENCE [LARGE SCALE GENOMIC DNA]</scope>
    <source>
        <strain evidence="2 3">2789STDY5834876</strain>
    </source>
</reference>
<feature type="transmembrane region" description="Helical" evidence="1">
    <location>
        <begin position="176"/>
        <end position="199"/>
    </location>
</feature>
<proteinExistence type="predicted"/>
<organism evidence="2 3">
    <name type="scientific">Faecalicatena contorta</name>
    <dbReference type="NCBI Taxonomy" id="39482"/>
    <lineage>
        <taxon>Bacteria</taxon>
        <taxon>Bacillati</taxon>
        <taxon>Bacillota</taxon>
        <taxon>Clostridia</taxon>
        <taxon>Lachnospirales</taxon>
        <taxon>Lachnospiraceae</taxon>
        <taxon>Faecalicatena</taxon>
    </lineage>
</organism>
<keyword evidence="1" id="KW-0812">Transmembrane</keyword>
<dbReference type="AlphaFoldDB" id="A0A174GDW8"/>